<comment type="caution">
    <text evidence="2">The sequence shown here is derived from an EMBL/GenBank/DDBJ whole genome shotgun (WGS) entry which is preliminary data.</text>
</comment>
<dbReference type="Proteomes" id="UP000314294">
    <property type="component" value="Unassembled WGS sequence"/>
</dbReference>
<feature type="compositionally biased region" description="Low complexity" evidence="1">
    <location>
        <begin position="10"/>
        <end position="22"/>
    </location>
</feature>
<gene>
    <name evidence="2" type="ORF">EYF80_000714</name>
</gene>
<evidence type="ECO:0000256" key="1">
    <source>
        <dbReference type="SAM" id="MobiDB-lite"/>
    </source>
</evidence>
<evidence type="ECO:0000313" key="3">
    <source>
        <dbReference type="Proteomes" id="UP000314294"/>
    </source>
</evidence>
<proteinExistence type="predicted"/>
<dbReference type="OrthoDB" id="10651946at2759"/>
<evidence type="ECO:0000313" key="2">
    <source>
        <dbReference type="EMBL" id="TNN88836.1"/>
    </source>
</evidence>
<organism evidence="2 3">
    <name type="scientific">Liparis tanakae</name>
    <name type="common">Tanaka's snailfish</name>
    <dbReference type="NCBI Taxonomy" id="230148"/>
    <lineage>
        <taxon>Eukaryota</taxon>
        <taxon>Metazoa</taxon>
        <taxon>Chordata</taxon>
        <taxon>Craniata</taxon>
        <taxon>Vertebrata</taxon>
        <taxon>Euteleostomi</taxon>
        <taxon>Actinopterygii</taxon>
        <taxon>Neopterygii</taxon>
        <taxon>Teleostei</taxon>
        <taxon>Neoteleostei</taxon>
        <taxon>Acanthomorphata</taxon>
        <taxon>Eupercaria</taxon>
        <taxon>Perciformes</taxon>
        <taxon>Cottioidei</taxon>
        <taxon>Cottales</taxon>
        <taxon>Liparidae</taxon>
        <taxon>Liparis</taxon>
    </lineage>
</organism>
<protein>
    <submittedName>
        <fullName evidence="2">Uncharacterized protein</fullName>
    </submittedName>
</protein>
<accession>A0A4Z2JF10</accession>
<dbReference type="EMBL" id="SRLO01000003">
    <property type="protein sequence ID" value="TNN88836.1"/>
    <property type="molecule type" value="Genomic_DNA"/>
</dbReference>
<name>A0A4Z2JF10_9TELE</name>
<reference evidence="2 3" key="1">
    <citation type="submission" date="2019-03" db="EMBL/GenBank/DDBJ databases">
        <title>First draft genome of Liparis tanakae, snailfish: a comprehensive survey of snailfish specific genes.</title>
        <authorList>
            <person name="Kim W."/>
            <person name="Song I."/>
            <person name="Jeong J.-H."/>
            <person name="Kim D."/>
            <person name="Kim S."/>
            <person name="Ryu S."/>
            <person name="Song J.Y."/>
            <person name="Lee S.K."/>
        </authorList>
    </citation>
    <scope>NUCLEOTIDE SEQUENCE [LARGE SCALE GENOMIC DNA]</scope>
    <source>
        <tissue evidence="2">Muscle</tissue>
    </source>
</reference>
<feature type="region of interest" description="Disordered" evidence="1">
    <location>
        <begin position="1"/>
        <end position="30"/>
    </location>
</feature>
<sequence length="125" mass="14227">MKRASQHNVRASSRSSQSQQQAPTWLRSPSRFTYSQQHSVASSSRPLLARFFMTGSLATYEIIIMKKTGDRHSAVAMCEASLSSITVELLCDWPKKRFMNLRVKLESLKSSSNILVALMWNTLFR</sequence>
<dbReference type="AlphaFoldDB" id="A0A4Z2JF10"/>
<keyword evidence="3" id="KW-1185">Reference proteome</keyword>